<evidence type="ECO:0000313" key="1">
    <source>
        <dbReference type="EMBL" id="RHY32187.1"/>
    </source>
</evidence>
<dbReference type="InterPro" id="IPR036045">
    <property type="entry name" value="Sec1-like_sf"/>
</dbReference>
<accession>A0A418B2C2</accession>
<dbReference type="InterPro" id="IPR027482">
    <property type="entry name" value="Sec1-like_dom2"/>
</dbReference>
<evidence type="ECO:0000313" key="2">
    <source>
        <dbReference type="Proteomes" id="UP000285060"/>
    </source>
</evidence>
<protein>
    <recommendedName>
        <fullName evidence="3">Sec1 family domain-containing protein 2</fullName>
    </recommendedName>
</protein>
<organism evidence="1 2">
    <name type="scientific">Aphanomyces invadans</name>
    <dbReference type="NCBI Taxonomy" id="157072"/>
    <lineage>
        <taxon>Eukaryota</taxon>
        <taxon>Sar</taxon>
        <taxon>Stramenopiles</taxon>
        <taxon>Oomycota</taxon>
        <taxon>Saprolegniomycetes</taxon>
        <taxon>Saprolegniales</taxon>
        <taxon>Verrucalvaceae</taxon>
        <taxon>Aphanomyces</taxon>
    </lineage>
</organism>
<keyword evidence="2" id="KW-1185">Reference proteome</keyword>
<evidence type="ECO:0008006" key="3">
    <source>
        <dbReference type="Google" id="ProtNLM"/>
    </source>
</evidence>
<proteinExistence type="predicted"/>
<name>A0A418B2C2_9STRA</name>
<sequence>MPATLAQAVLGPLADVAAEEELKKCIVVADDGSIEALRWSGVITFLMNTVQVQTILSLDDAVAAVCRSDDDVSGPTAHELFDPWMNNVKNKILLFTSRSLVELEAVLAALLHADVASTFVVASTLPERAFGPSFSFETFRQTLLRGAPVDSLRIRYVPLLYAPLLEFEPRGDITHPGLFVLVHPKCAPVFPLMRCQLHGLQHDGSSKAWSHAQDISPQDIPETTRKAFKTLAQVLGAIMVQWQLEVKSRIFALGATSLKIGHTLVRPDVRGSARNMTYSSSFQQAFLHDLQEECTIQEVKEYKPATLILIDRFQSLPGGGYLVELMSIFPTRTCDLATPSTQQHTLLDRILEHLPAATRSTPADSNADHITEVGPLFATPSPVPTATPRDLHHRPSSLLSTVKWTGGISLCHAYGGPSQRVFESLAIKAPIAALKHLDKELRDVAMDLLKQKLTPVPEKKDAHRGRDVILRWVQCIADCTDANVTWQHQDLLQIAIAVLETLERMEASTEQTKRLTALEKHIGACSPDAGVHELIQALHASQVTDVASILSLCIFVCALSGTQTWLDAQTTSGLHEAIKAALLRECGQLYKPLPGHRDVPGVLGRLMALLIDPSVPTIPKLEHLTKAGMDLLKSGLSVFGFGSTPQPSGAAAAVTSAHCKLHDTVVLFVVGGITMHEVQAISDVVKSRPDLRVLVGSTTITSPSKIQQHVVWNNHCK</sequence>
<dbReference type="Gene3D" id="3.40.50.1910">
    <property type="match status" value="1"/>
</dbReference>
<comment type="caution">
    <text evidence="1">The sequence shown here is derived from an EMBL/GenBank/DDBJ whole genome shotgun (WGS) entry which is preliminary data.</text>
</comment>
<gene>
    <name evidence="1" type="ORF">DYB32_002771</name>
</gene>
<dbReference type="Proteomes" id="UP000285060">
    <property type="component" value="Unassembled WGS sequence"/>
</dbReference>
<dbReference type="AlphaFoldDB" id="A0A418B2C2"/>
<dbReference type="SUPFAM" id="SSF56815">
    <property type="entry name" value="Sec1/munc18-like (SM) proteins"/>
    <property type="match status" value="1"/>
</dbReference>
<reference evidence="1 2" key="1">
    <citation type="submission" date="2018-08" db="EMBL/GenBank/DDBJ databases">
        <title>Aphanomyces genome sequencing and annotation.</title>
        <authorList>
            <person name="Minardi D."/>
            <person name="Oidtmann B."/>
            <person name="Van Der Giezen M."/>
            <person name="Studholme D.J."/>
        </authorList>
    </citation>
    <scope>NUCLEOTIDE SEQUENCE [LARGE SCALE GENOMIC DNA]</scope>
    <source>
        <strain evidence="1 2">NJM0002</strain>
    </source>
</reference>
<dbReference type="VEuPathDB" id="FungiDB:H310_12023"/>
<dbReference type="EMBL" id="QUSY01000155">
    <property type="protein sequence ID" value="RHY32187.1"/>
    <property type="molecule type" value="Genomic_DNA"/>
</dbReference>